<evidence type="ECO:0000313" key="1">
    <source>
        <dbReference type="EMBL" id="GJE99080.1"/>
    </source>
</evidence>
<dbReference type="Gene3D" id="2.60.270.50">
    <property type="match status" value="1"/>
</dbReference>
<dbReference type="EMBL" id="BPQB01000100">
    <property type="protein sequence ID" value="GJE99080.1"/>
    <property type="molecule type" value="Genomic_DNA"/>
</dbReference>
<comment type="caution">
    <text evidence="1">The sequence shown here is derived from an EMBL/GenBank/DDBJ whole genome shotgun (WGS) entry which is preliminary data.</text>
</comment>
<reference evidence="1 2" key="1">
    <citation type="submission" date="2021-08" db="EMBL/GenBank/DDBJ databases">
        <title>Draft Genome Sequence of Phanerochaete sordida strain YK-624.</title>
        <authorList>
            <person name="Mori T."/>
            <person name="Dohra H."/>
            <person name="Suzuki T."/>
            <person name="Kawagishi H."/>
            <person name="Hirai H."/>
        </authorList>
    </citation>
    <scope>NUCLEOTIDE SEQUENCE [LARGE SCALE GENOMIC DNA]</scope>
    <source>
        <strain evidence="1 2">YK-624</strain>
    </source>
</reference>
<dbReference type="AlphaFoldDB" id="A0A9P3GP42"/>
<organism evidence="1 2">
    <name type="scientific">Phanerochaete sordida</name>
    <dbReference type="NCBI Taxonomy" id="48140"/>
    <lineage>
        <taxon>Eukaryota</taxon>
        <taxon>Fungi</taxon>
        <taxon>Dikarya</taxon>
        <taxon>Basidiomycota</taxon>
        <taxon>Agaricomycotina</taxon>
        <taxon>Agaricomycetes</taxon>
        <taxon>Polyporales</taxon>
        <taxon>Phanerochaetaceae</taxon>
        <taxon>Phanerochaete</taxon>
    </lineage>
</organism>
<accession>A0A9P3GP42</accession>
<gene>
    <name evidence="1" type="ORF">PsYK624_153210</name>
</gene>
<name>A0A9P3GP42_9APHY</name>
<keyword evidence="2" id="KW-1185">Reference proteome</keyword>
<dbReference type="OrthoDB" id="4996552at2759"/>
<proteinExistence type="predicted"/>
<protein>
    <submittedName>
        <fullName evidence="1">Uncharacterized protein</fullName>
    </submittedName>
</protein>
<dbReference type="Proteomes" id="UP000703269">
    <property type="component" value="Unassembled WGS sequence"/>
</dbReference>
<evidence type="ECO:0000313" key="2">
    <source>
        <dbReference type="Proteomes" id="UP000703269"/>
    </source>
</evidence>
<sequence>MSIISIVTTIITGAELAVKVGEVAKKLIPEPPKDLKDKHRWIQCTIKNETQFDMLLEGTYFDSGRYWTAPGGFSGFEQLVFSCCNGDGTILTGVSGGNTFRVSLDDKHYYDIALGWTNPQFGAYKAGVVQSSKAVDGYNVASAEGGSLTSNDIFEGKDKDGKPAKFRINVSAAPGAETLFVVKQILVA</sequence>